<gene>
    <name evidence="1" type="ORF">D0436_08575</name>
</gene>
<organism evidence="1 2">
    <name type="scientific">Shewanella decolorationis</name>
    <dbReference type="NCBI Taxonomy" id="256839"/>
    <lineage>
        <taxon>Bacteria</taxon>
        <taxon>Pseudomonadati</taxon>
        <taxon>Pseudomonadota</taxon>
        <taxon>Gammaproteobacteria</taxon>
        <taxon>Alteromonadales</taxon>
        <taxon>Shewanellaceae</taxon>
        <taxon>Shewanella</taxon>
    </lineage>
</organism>
<name>A0A5B8QWR7_9GAMM</name>
<evidence type="ECO:0000313" key="1">
    <source>
        <dbReference type="EMBL" id="QDZ90522.1"/>
    </source>
</evidence>
<sequence>MQVDSILLDNRTISEFLSHFEDDIRELIQHIKKCEDIFESCFINSSGSSKKWVKEYLFLSIESTVSSIRLLSEGHINAAGNTMRISYESLCLSVLLTSPELITVGRGKNKNEINFNLAFGSGENIAKPHLAIDTVVKNSDVLGLKEGENWLREAKNFYNGYSHASMMVFSSIVLEGGKSIVGGGFNKEKLNIYAEHLKFIKRLLVHLPAIIEEIANRNLTSACT</sequence>
<proteinExistence type="predicted"/>
<protein>
    <submittedName>
        <fullName evidence="1">Uncharacterized protein</fullName>
    </submittedName>
</protein>
<dbReference type="Proteomes" id="UP000321124">
    <property type="component" value="Chromosome"/>
</dbReference>
<dbReference type="RefSeq" id="WP_208662262.1">
    <property type="nucleotide sequence ID" value="NZ_CP031775.2"/>
</dbReference>
<dbReference type="AlphaFoldDB" id="A0A5B8QWR7"/>
<accession>A0A5B8QWR7</accession>
<evidence type="ECO:0000313" key="2">
    <source>
        <dbReference type="Proteomes" id="UP000321124"/>
    </source>
</evidence>
<dbReference type="KEGG" id="sdeo:D0436_08575"/>
<reference evidence="1 2" key="1">
    <citation type="journal article" date="2019" name="Ecotoxicol. Environ. Saf.">
        <title>Microbial characterization of heavy metal resistant bacterial strains isolated from an electroplating wastewater treatment plant.</title>
        <authorList>
            <person name="Cai X."/>
            <person name="Zheng X."/>
            <person name="Zhang D."/>
            <person name="Iqbal W."/>
            <person name="Liu C."/>
            <person name="Yang B."/>
            <person name="Zhao X."/>
            <person name="Lu X."/>
            <person name="Mao Y."/>
        </authorList>
    </citation>
    <scope>NUCLEOTIDE SEQUENCE [LARGE SCALE GENOMIC DNA]</scope>
    <source>
        <strain evidence="1 2">Ni1-3</strain>
    </source>
</reference>
<dbReference type="EMBL" id="CP031775">
    <property type="protein sequence ID" value="QDZ90522.1"/>
    <property type="molecule type" value="Genomic_DNA"/>
</dbReference>